<protein>
    <submittedName>
        <fullName evidence="3">Copia protein</fullName>
    </submittedName>
</protein>
<evidence type="ECO:0000256" key="1">
    <source>
        <dbReference type="SAM" id="MobiDB-lite"/>
    </source>
</evidence>
<dbReference type="PANTHER" id="PTHR11439:SF440">
    <property type="entry name" value="INTEGRASE CATALYTIC DOMAIN-CONTAINING PROTEIN"/>
    <property type="match status" value="1"/>
</dbReference>
<reference evidence="3 4" key="1">
    <citation type="journal article" date="2018" name="PLoS Genet.">
        <title>Population sequencing reveals clonal diversity and ancestral inbreeding in the grapevine cultivar Chardonnay.</title>
        <authorList>
            <person name="Roach M.J."/>
            <person name="Johnson D.L."/>
            <person name="Bohlmann J."/>
            <person name="van Vuuren H.J."/>
            <person name="Jones S.J."/>
            <person name="Pretorius I.S."/>
            <person name="Schmidt S.A."/>
            <person name="Borneman A.R."/>
        </authorList>
    </citation>
    <scope>NUCLEOTIDE SEQUENCE [LARGE SCALE GENOMIC DNA]</scope>
    <source>
        <strain evidence="4">cv. Chardonnay</strain>
        <tissue evidence="3">Leaf</tissue>
    </source>
</reference>
<evidence type="ECO:0000313" key="4">
    <source>
        <dbReference type="Proteomes" id="UP000288805"/>
    </source>
</evidence>
<gene>
    <name evidence="3" type="primary">GIP_427</name>
    <name evidence="3" type="ORF">CK203_091581</name>
</gene>
<sequence>MNSIRVLLSLVANLDWPLQQFDVKNTFLHENLEEEVFMDLHPSFEGKFSGGKVCRLKKSLYGLKQSPQAWKLGCKLAGTPIDQNHQLGTITEGIVVDKRVLYFYGWQLGYLEKQKQHVVARSSAEAEFQAMALGICELMWLKGLLRELQVNLENPMRPYCGNKSTINIAHNPVQHDRTKHVKIGRHFIKEKIDSGLICTPFVASKLQLANVFTKGVQNPTFNSMVDGYPVYSMATPTITGAKEMELNKPVDTLKHVGITGPVVEHMEARLKEDILSECSVIGYWENIFVDDVKTPAEVYAALKDEGYNIAHRRIPLTREREALASDVDAIQYCKDECCNLHSSEPAVGSGDVIVPTNPYEDSSPMGNKEEKEEENNSGRAREKERERELFATCGVGLGEGESCLLLNFGRKWG</sequence>
<evidence type="ECO:0000313" key="3">
    <source>
        <dbReference type="EMBL" id="RVW29079.1"/>
    </source>
</evidence>
<feature type="domain" description="Reverse transcriptase Ty1/copia-type" evidence="2">
    <location>
        <begin position="2"/>
        <end position="72"/>
    </location>
</feature>
<dbReference type="PANTHER" id="PTHR11439">
    <property type="entry name" value="GAG-POL-RELATED RETROTRANSPOSON"/>
    <property type="match status" value="1"/>
</dbReference>
<dbReference type="Proteomes" id="UP000288805">
    <property type="component" value="Unassembled WGS sequence"/>
</dbReference>
<feature type="compositionally biased region" description="Basic and acidic residues" evidence="1">
    <location>
        <begin position="367"/>
        <end position="385"/>
    </location>
</feature>
<dbReference type="AlphaFoldDB" id="A0A438D0S8"/>
<dbReference type="EMBL" id="QGNW01001864">
    <property type="protein sequence ID" value="RVW29079.1"/>
    <property type="molecule type" value="Genomic_DNA"/>
</dbReference>
<name>A0A438D0S8_VITVI</name>
<dbReference type="Gene3D" id="3.90.190.10">
    <property type="entry name" value="Protein tyrosine phosphatase superfamily"/>
    <property type="match status" value="1"/>
</dbReference>
<proteinExistence type="predicted"/>
<dbReference type="InterPro" id="IPR029021">
    <property type="entry name" value="Prot-tyrosine_phosphatase-like"/>
</dbReference>
<dbReference type="CDD" id="cd09272">
    <property type="entry name" value="RNase_HI_RT_Ty1"/>
    <property type="match status" value="1"/>
</dbReference>
<dbReference type="Pfam" id="PF07727">
    <property type="entry name" value="RVT_2"/>
    <property type="match status" value="1"/>
</dbReference>
<dbReference type="InterPro" id="IPR013103">
    <property type="entry name" value="RVT_2"/>
</dbReference>
<dbReference type="Pfam" id="PF14566">
    <property type="entry name" value="PTPlike_phytase"/>
    <property type="match status" value="1"/>
</dbReference>
<dbReference type="SMART" id="SM01301">
    <property type="entry name" value="PTPlike_phytase"/>
    <property type="match status" value="1"/>
</dbReference>
<evidence type="ECO:0000259" key="2">
    <source>
        <dbReference type="Pfam" id="PF07727"/>
    </source>
</evidence>
<accession>A0A438D0S8</accession>
<comment type="caution">
    <text evidence="3">The sequence shown here is derived from an EMBL/GenBank/DDBJ whole genome shotgun (WGS) entry which is preliminary data.</text>
</comment>
<feature type="region of interest" description="Disordered" evidence="1">
    <location>
        <begin position="349"/>
        <end position="385"/>
    </location>
</feature>
<organism evidence="3 4">
    <name type="scientific">Vitis vinifera</name>
    <name type="common">Grape</name>
    <dbReference type="NCBI Taxonomy" id="29760"/>
    <lineage>
        <taxon>Eukaryota</taxon>
        <taxon>Viridiplantae</taxon>
        <taxon>Streptophyta</taxon>
        <taxon>Embryophyta</taxon>
        <taxon>Tracheophyta</taxon>
        <taxon>Spermatophyta</taxon>
        <taxon>Magnoliopsida</taxon>
        <taxon>eudicotyledons</taxon>
        <taxon>Gunneridae</taxon>
        <taxon>Pentapetalae</taxon>
        <taxon>rosids</taxon>
        <taxon>Vitales</taxon>
        <taxon>Vitaceae</taxon>
        <taxon>Viteae</taxon>
        <taxon>Vitis</taxon>
    </lineage>
</organism>